<dbReference type="RefSeq" id="WP_240711900.1">
    <property type="nucleotide sequence ID" value="NZ_JAKVTV010000001.1"/>
</dbReference>
<gene>
    <name evidence="1" type="ORF">ML462_01175</name>
</gene>
<reference evidence="1" key="1">
    <citation type="submission" date="2022-03" db="EMBL/GenBank/DDBJ databases">
        <title>Gramella crocea sp. nov., isolated from activated sludge of a seafood processing plant.</title>
        <authorList>
            <person name="Zhang X."/>
        </authorList>
    </citation>
    <scope>NUCLEOTIDE SEQUENCE</scope>
    <source>
        <strain evidence="1">YJ019</strain>
    </source>
</reference>
<keyword evidence="2" id="KW-1185">Reference proteome</keyword>
<proteinExistence type="predicted"/>
<protein>
    <submittedName>
        <fullName evidence="1">Uncharacterized protein</fullName>
    </submittedName>
</protein>
<sequence>MKIYLIILSLLLFLNCKRNENTSKKVIFYPSKENFKNSNSKQIVFDLNDDFFRIIKQVNNTYENDSIPYFLIKKRDTIIKIIPLRNDSGFILRRNFITLTKDSVFTFYEKYPVNKLKDVLQLNYENLGTKPYLAESPERTIVDIELSPFDNGHELMDCLNQLIHSYNELKNEYDKKMVGLKVVLSTPLTAPPPYEE</sequence>
<evidence type="ECO:0000313" key="2">
    <source>
        <dbReference type="Proteomes" id="UP001139226"/>
    </source>
</evidence>
<organism evidence="1 2">
    <name type="scientific">Christiangramia lutea</name>
    <dbReference type="NCBI Taxonomy" id="1607951"/>
    <lineage>
        <taxon>Bacteria</taxon>
        <taxon>Pseudomonadati</taxon>
        <taxon>Bacteroidota</taxon>
        <taxon>Flavobacteriia</taxon>
        <taxon>Flavobacteriales</taxon>
        <taxon>Flavobacteriaceae</taxon>
        <taxon>Christiangramia</taxon>
    </lineage>
</organism>
<evidence type="ECO:0000313" key="1">
    <source>
        <dbReference type="EMBL" id="MCH4821770.1"/>
    </source>
</evidence>
<dbReference type="EMBL" id="JAKVTV010000001">
    <property type="protein sequence ID" value="MCH4821770.1"/>
    <property type="molecule type" value="Genomic_DNA"/>
</dbReference>
<accession>A0A9X2A805</accession>
<dbReference type="Proteomes" id="UP001139226">
    <property type="component" value="Unassembled WGS sequence"/>
</dbReference>
<name>A0A9X2A805_9FLAO</name>
<dbReference type="AlphaFoldDB" id="A0A9X2A805"/>
<comment type="caution">
    <text evidence="1">The sequence shown here is derived from an EMBL/GenBank/DDBJ whole genome shotgun (WGS) entry which is preliminary data.</text>
</comment>